<dbReference type="AlphaFoldDB" id="A0A811KW67"/>
<keyword evidence="6" id="KW-0812">Transmembrane</keyword>
<evidence type="ECO:0000313" key="7">
    <source>
        <dbReference type="EMBL" id="CAD5219122.1"/>
    </source>
</evidence>
<dbReference type="Pfam" id="PF01697">
    <property type="entry name" value="Glyco_transf_92"/>
    <property type="match status" value="1"/>
</dbReference>
<accession>A0A811KW67</accession>
<dbReference type="PANTHER" id="PTHR47024:SF1">
    <property type="entry name" value="GLYCOSYLTRANSFERASE FAMILY 92 PROTEIN"/>
    <property type="match status" value="1"/>
</dbReference>
<dbReference type="EMBL" id="CAJFDH010000004">
    <property type="protein sequence ID" value="CAD5219122.1"/>
    <property type="molecule type" value="Genomic_DNA"/>
</dbReference>
<keyword evidence="8" id="KW-1185">Reference proteome</keyword>
<organism evidence="7 8">
    <name type="scientific">Bursaphelenchus okinawaensis</name>
    <dbReference type="NCBI Taxonomy" id="465554"/>
    <lineage>
        <taxon>Eukaryota</taxon>
        <taxon>Metazoa</taxon>
        <taxon>Ecdysozoa</taxon>
        <taxon>Nematoda</taxon>
        <taxon>Chromadorea</taxon>
        <taxon>Rhabditida</taxon>
        <taxon>Tylenchina</taxon>
        <taxon>Tylenchomorpha</taxon>
        <taxon>Aphelenchoidea</taxon>
        <taxon>Aphelenchoididae</taxon>
        <taxon>Bursaphelenchus</taxon>
    </lineage>
</organism>
<sequence>MRRFIERIKQFITSTKLLRRRYAQLARYSLFLLILGLCALIYTTKYHSSYITKAPFDDVNYVRSAYRVDDSTIRIVFVRSVENRHNLTFEYGSKKGKIRLECHNEHCPDKFSPPCRLTGYIGVVEGLSKTDIQSYLVIFSDFDPVEPLFINVQDARVVGTPKHKLGVCVQPIYLHTDVSSLVQFFEFWLSEKATKFYIYRESYTKEVGEVLEFYGSQNNIEVVYIDWSSLPFSEGKVGEKSNPNRYWFRLEVFMSLFDCIHRARGNVQYLAQTDLDEMIYVGKDRSIISFMEIMDKQEPLMASASFRSQRVQLTNSSLTFTQDPREISFNNLEEVVLEDRVFKRPLYSKMIYKPERVYHVHIHRQLQTEPIPDAKGYYKHVNIAPEGGVVLHIRRLKDMYPWTKSFNSSILLTKSQQMEENYKKRIQDYNFSQNEWNNYGVEVNEKIEECRQKMNKNRQNACHNLWDCDKKVTHVDWVRVRNSWLVV</sequence>
<evidence type="ECO:0000256" key="4">
    <source>
        <dbReference type="ARBA" id="ARBA00022679"/>
    </source>
</evidence>
<evidence type="ECO:0000256" key="5">
    <source>
        <dbReference type="ARBA" id="ARBA00023136"/>
    </source>
</evidence>
<gene>
    <name evidence="7" type="ORF">BOKJ2_LOCUS8286</name>
</gene>
<dbReference type="EMBL" id="CAJFCW020000004">
    <property type="protein sequence ID" value="CAG9112341.1"/>
    <property type="molecule type" value="Genomic_DNA"/>
</dbReference>
<dbReference type="Proteomes" id="UP000614601">
    <property type="component" value="Unassembled WGS sequence"/>
</dbReference>
<dbReference type="OrthoDB" id="2526284at2759"/>
<protein>
    <recommendedName>
        <fullName evidence="6">Glycosyltransferase family 92 protein</fullName>
        <ecNumber evidence="6">2.4.1.-</ecNumber>
    </recommendedName>
</protein>
<dbReference type="GO" id="GO:0016757">
    <property type="term" value="F:glycosyltransferase activity"/>
    <property type="evidence" value="ECO:0007669"/>
    <property type="project" value="UniProtKB-UniRule"/>
</dbReference>
<name>A0A811KW67_9BILA</name>
<proteinExistence type="inferred from homology"/>
<evidence type="ECO:0000256" key="1">
    <source>
        <dbReference type="ARBA" id="ARBA00004167"/>
    </source>
</evidence>
<keyword evidence="5 6" id="KW-0472">Membrane</keyword>
<dbReference type="EC" id="2.4.1.-" evidence="6"/>
<keyword evidence="6" id="KW-1133">Transmembrane helix</keyword>
<keyword evidence="3 6" id="KW-0328">Glycosyltransferase</keyword>
<evidence type="ECO:0000313" key="8">
    <source>
        <dbReference type="Proteomes" id="UP000614601"/>
    </source>
</evidence>
<keyword evidence="4 6" id="KW-0808">Transferase</keyword>
<evidence type="ECO:0000256" key="2">
    <source>
        <dbReference type="ARBA" id="ARBA00007647"/>
    </source>
</evidence>
<feature type="transmembrane region" description="Helical" evidence="6">
    <location>
        <begin position="25"/>
        <end position="43"/>
    </location>
</feature>
<comment type="caution">
    <text evidence="7">The sequence shown here is derived from an EMBL/GenBank/DDBJ whole genome shotgun (WGS) entry which is preliminary data.</text>
</comment>
<evidence type="ECO:0000256" key="6">
    <source>
        <dbReference type="RuleBase" id="RU366017"/>
    </source>
</evidence>
<dbReference type="InterPro" id="IPR008166">
    <property type="entry name" value="Glyco_transf_92"/>
</dbReference>
<dbReference type="PANTHER" id="PTHR47024">
    <property type="entry name" value="BIOFILM ABSENT ON HEAD (AFTER YERSINIA EXPOSURE)-RELATED"/>
    <property type="match status" value="1"/>
</dbReference>
<comment type="subcellular location">
    <subcellularLocation>
        <location evidence="1">Membrane</location>
        <topology evidence="1">Single-pass membrane protein</topology>
    </subcellularLocation>
</comment>
<reference evidence="7" key="1">
    <citation type="submission" date="2020-09" db="EMBL/GenBank/DDBJ databases">
        <authorList>
            <person name="Kikuchi T."/>
        </authorList>
    </citation>
    <scope>NUCLEOTIDE SEQUENCE</scope>
    <source>
        <strain evidence="7">SH1</strain>
    </source>
</reference>
<comment type="similarity">
    <text evidence="2 6">Belongs to the glycosyltransferase 92 family.</text>
</comment>
<dbReference type="Proteomes" id="UP000783686">
    <property type="component" value="Unassembled WGS sequence"/>
</dbReference>
<dbReference type="GO" id="GO:0016020">
    <property type="term" value="C:membrane"/>
    <property type="evidence" value="ECO:0007669"/>
    <property type="project" value="UniProtKB-SubCell"/>
</dbReference>
<evidence type="ECO:0000256" key="3">
    <source>
        <dbReference type="ARBA" id="ARBA00022676"/>
    </source>
</evidence>